<organism evidence="8 9">
    <name type="scientific">Capnocytophaga canis</name>
    <dbReference type="NCBI Taxonomy" id="1848903"/>
    <lineage>
        <taxon>Bacteria</taxon>
        <taxon>Pseudomonadati</taxon>
        <taxon>Bacteroidota</taxon>
        <taxon>Flavobacteriia</taxon>
        <taxon>Flavobacteriales</taxon>
        <taxon>Flavobacteriaceae</taxon>
        <taxon>Capnocytophaga</taxon>
    </lineage>
</organism>
<comment type="caution">
    <text evidence="6">Lacks conserved residue(s) required for the propagation of feature annotation.</text>
</comment>
<dbReference type="GO" id="GO:0016757">
    <property type="term" value="F:glycosyltransferase activity"/>
    <property type="evidence" value="ECO:0007669"/>
    <property type="project" value="UniProtKB-UniRule"/>
</dbReference>
<dbReference type="EMBL" id="NSDI01000001">
    <property type="protein sequence ID" value="RIY38043.1"/>
    <property type="molecule type" value="Genomic_DNA"/>
</dbReference>
<evidence type="ECO:0000256" key="4">
    <source>
        <dbReference type="ARBA" id="ARBA00022695"/>
    </source>
</evidence>
<comment type="similarity">
    <text evidence="6">Belongs to the DarT ADP-ribosyltransferase family.</text>
</comment>
<evidence type="ECO:0000313" key="8">
    <source>
        <dbReference type="EMBL" id="RIY38043.1"/>
    </source>
</evidence>
<keyword evidence="3 6" id="KW-0808">Transferase</keyword>
<gene>
    <name evidence="8" type="ORF">CKY20_00395</name>
</gene>
<feature type="active site" evidence="6">
    <location>
        <position position="173"/>
    </location>
</feature>
<evidence type="ECO:0000256" key="5">
    <source>
        <dbReference type="ARBA" id="ARBA00023125"/>
    </source>
</evidence>
<evidence type="ECO:0000256" key="2">
    <source>
        <dbReference type="ARBA" id="ARBA00022676"/>
    </source>
</evidence>
<proteinExistence type="inferred from homology"/>
<dbReference type="AlphaFoldDB" id="A0A3A1YIF6"/>
<evidence type="ECO:0000256" key="6">
    <source>
        <dbReference type="PROSITE-ProRule" id="PRU01362"/>
    </source>
</evidence>
<dbReference type="GO" id="GO:0003677">
    <property type="term" value="F:DNA binding"/>
    <property type="evidence" value="ECO:0007669"/>
    <property type="project" value="UniProtKB-UniRule"/>
</dbReference>
<protein>
    <recommendedName>
        <fullName evidence="7">DarT domain-containing protein</fullName>
    </recommendedName>
</protein>
<keyword evidence="2 6" id="KW-0328">Glycosyltransferase</keyword>
<comment type="catalytic activity">
    <reaction evidence="6">
        <text>a thymidine in DNA + NAD(+) = an N-(ADP-alpha-D-ribosyl)-thymidine in DNA + nicotinamide + H(+)</text>
        <dbReference type="Rhea" id="RHEA:71651"/>
        <dbReference type="Rhea" id="RHEA-COMP:13556"/>
        <dbReference type="Rhea" id="RHEA-COMP:18051"/>
        <dbReference type="ChEBI" id="CHEBI:15378"/>
        <dbReference type="ChEBI" id="CHEBI:17154"/>
        <dbReference type="ChEBI" id="CHEBI:57540"/>
        <dbReference type="ChEBI" id="CHEBI:137386"/>
        <dbReference type="ChEBI" id="CHEBI:191199"/>
    </reaction>
</comment>
<dbReference type="GO" id="GO:0016779">
    <property type="term" value="F:nucleotidyltransferase activity"/>
    <property type="evidence" value="ECO:0007669"/>
    <property type="project" value="UniProtKB-UniRule"/>
</dbReference>
<evidence type="ECO:0000256" key="1">
    <source>
        <dbReference type="ARBA" id="ARBA00022649"/>
    </source>
</evidence>
<comment type="caution">
    <text evidence="8">The sequence shown here is derived from an EMBL/GenBank/DDBJ whole genome shotgun (WGS) entry which is preliminary data.</text>
</comment>
<dbReference type="PROSITE" id="PS52018">
    <property type="entry name" value="DART"/>
    <property type="match status" value="1"/>
</dbReference>
<dbReference type="InterPro" id="IPR029494">
    <property type="entry name" value="DarT"/>
</dbReference>
<feature type="active site" description="Proton acceptor" evidence="6">
    <location>
        <position position="49"/>
    </location>
</feature>
<keyword evidence="5 6" id="KW-0238">DNA-binding</keyword>
<feature type="binding site" evidence="6">
    <location>
        <begin position="10"/>
        <end position="12"/>
    </location>
    <ligand>
        <name>NAD(+)</name>
        <dbReference type="ChEBI" id="CHEBI:57540"/>
    </ligand>
</feature>
<evidence type="ECO:0000259" key="7">
    <source>
        <dbReference type="PROSITE" id="PS52018"/>
    </source>
</evidence>
<feature type="domain" description="DarT" evidence="7">
    <location>
        <begin position="6"/>
        <end position="217"/>
    </location>
</feature>
<feature type="binding site" evidence="6">
    <location>
        <position position="49"/>
    </location>
    <ligand>
        <name>NAD(+)</name>
        <dbReference type="ChEBI" id="CHEBI:57540"/>
    </ligand>
</feature>
<dbReference type="Pfam" id="PF14487">
    <property type="entry name" value="DarT"/>
    <property type="match status" value="1"/>
</dbReference>
<name>A0A3A1YIF6_9FLAO</name>
<evidence type="ECO:0000256" key="3">
    <source>
        <dbReference type="ARBA" id="ARBA00022679"/>
    </source>
</evidence>
<dbReference type="Proteomes" id="UP000265497">
    <property type="component" value="Unassembled WGS sequence"/>
</dbReference>
<dbReference type="RefSeq" id="WP_119651951.1">
    <property type="nucleotide sequence ID" value="NZ_NSDI01000001.1"/>
</dbReference>
<sequence>MNLSEIKVFRMTHIDNIPHILQNGITHKNSPNANVNYVSIGDNSLIDTRASKTIQVTNGTLDYGDAKRICLGDFIPFYFWLRMPMLYIIQRGFHNVVKRNPEEIVYLVCIPSKLADQYSEVYFSDGHAADKFSVLYDKTALNKIETILDWKAIKARDWGGDENLDIKRKKEAEFLVKADIASDFIIGFGCYNEVAKQKLISFGIEEVKIKVIHKYYY</sequence>
<keyword evidence="4 6" id="KW-0548">Nucleotidyltransferase</keyword>
<evidence type="ECO:0000313" key="9">
    <source>
        <dbReference type="Proteomes" id="UP000265497"/>
    </source>
</evidence>
<keyword evidence="1 6" id="KW-1277">Toxin-antitoxin system</keyword>
<reference evidence="8 9" key="1">
    <citation type="submission" date="2017-08" db="EMBL/GenBank/DDBJ databases">
        <title>Capnocytophaga canis 17-158 assembly.</title>
        <authorList>
            <person name="Gulvik C.A."/>
        </authorList>
    </citation>
    <scope>NUCLEOTIDE SEQUENCE [LARGE SCALE GENOMIC DNA]</scope>
    <source>
        <strain evidence="8 9">17-158</strain>
    </source>
</reference>
<accession>A0A3A1YIF6</accession>